<evidence type="ECO:0000256" key="7">
    <source>
        <dbReference type="RuleBase" id="RU363032"/>
    </source>
</evidence>
<dbReference type="EMBL" id="CYZE01000008">
    <property type="protein sequence ID" value="CUO59056.1"/>
    <property type="molecule type" value="Genomic_DNA"/>
</dbReference>
<sequence>MRKAKIRKSVTIVILLVILVIILTPLWWAVVLSFDRAATTALPPFSWLPYEATLFNYKAAAKLIDLARYYGNTIFITIVNTLISVFFSLMCGYAFAKGDFVGKKFWYIFMLAVMMVPFESRLVPLYLQYKSWGLLNTYWPLILGNFAYVYGVFFARQNIASIPDSLAESAYLDGAGEWRVFFSIILPLSKPVMATLSILQVIANWNSYLWPLVVIRDSAKQVISVGVAMFNAQQNSVYYGPRMAVAVLSAIPLTILFLLLQKHIVASIAVSGIKQ</sequence>
<dbReference type="PROSITE" id="PS50928">
    <property type="entry name" value="ABC_TM1"/>
    <property type="match status" value="1"/>
</dbReference>
<name>A0A174GD97_9FIRM</name>
<feature type="transmembrane region" description="Helical" evidence="7">
    <location>
        <begin position="105"/>
        <end position="126"/>
    </location>
</feature>
<dbReference type="PANTHER" id="PTHR43744:SF12">
    <property type="entry name" value="ABC TRANSPORTER PERMEASE PROTEIN MG189-RELATED"/>
    <property type="match status" value="1"/>
</dbReference>
<proteinExistence type="inferred from homology"/>
<evidence type="ECO:0000313" key="10">
    <source>
        <dbReference type="EMBL" id="RGM03210.1"/>
    </source>
</evidence>
<keyword evidence="6 7" id="KW-0472">Membrane</keyword>
<dbReference type="SUPFAM" id="SSF161098">
    <property type="entry name" value="MetI-like"/>
    <property type="match status" value="1"/>
</dbReference>
<keyword evidence="4 7" id="KW-0812">Transmembrane</keyword>
<feature type="domain" description="ABC transmembrane type-1" evidence="8">
    <location>
        <begin position="70"/>
        <end position="260"/>
    </location>
</feature>
<evidence type="ECO:0000256" key="2">
    <source>
        <dbReference type="ARBA" id="ARBA00022448"/>
    </source>
</evidence>
<evidence type="ECO:0000256" key="1">
    <source>
        <dbReference type="ARBA" id="ARBA00004651"/>
    </source>
</evidence>
<keyword evidence="3" id="KW-1003">Cell membrane</keyword>
<dbReference type="EMBL" id="QSSQ01000015">
    <property type="protein sequence ID" value="RGM03210.1"/>
    <property type="molecule type" value="Genomic_DNA"/>
</dbReference>
<dbReference type="InterPro" id="IPR035906">
    <property type="entry name" value="MetI-like_sf"/>
</dbReference>
<keyword evidence="2 7" id="KW-0813">Transport</keyword>
<gene>
    <name evidence="9" type="primary">malG_7</name>
    <name evidence="10" type="ORF">DXC39_15860</name>
    <name evidence="9" type="ORF">ERS852407_03300</name>
</gene>
<keyword evidence="5 7" id="KW-1133">Transmembrane helix</keyword>
<dbReference type="Proteomes" id="UP000095651">
    <property type="component" value="Unassembled WGS sequence"/>
</dbReference>
<feature type="transmembrane region" description="Helical" evidence="7">
    <location>
        <begin position="138"/>
        <end position="159"/>
    </location>
</feature>
<dbReference type="Pfam" id="PF00528">
    <property type="entry name" value="BPD_transp_1"/>
    <property type="match status" value="1"/>
</dbReference>
<evidence type="ECO:0000256" key="4">
    <source>
        <dbReference type="ARBA" id="ARBA00022692"/>
    </source>
</evidence>
<feature type="transmembrane region" description="Helical" evidence="7">
    <location>
        <begin position="239"/>
        <end position="260"/>
    </location>
</feature>
<feature type="transmembrane region" description="Helical" evidence="7">
    <location>
        <begin position="12"/>
        <end position="34"/>
    </location>
</feature>
<comment type="similarity">
    <text evidence="7">Belongs to the binding-protein-dependent transport system permease family.</text>
</comment>
<evidence type="ECO:0000256" key="3">
    <source>
        <dbReference type="ARBA" id="ARBA00022475"/>
    </source>
</evidence>
<reference evidence="10 12" key="2">
    <citation type="submission" date="2018-08" db="EMBL/GenBank/DDBJ databases">
        <title>A genome reference for cultivated species of the human gut microbiota.</title>
        <authorList>
            <person name="Zou Y."/>
            <person name="Xue W."/>
            <person name="Luo G."/>
        </authorList>
    </citation>
    <scope>NUCLEOTIDE SEQUENCE [LARGE SCALE GENOMIC DNA]</scope>
    <source>
        <strain evidence="10 12">TF05-11AC</strain>
    </source>
</reference>
<evidence type="ECO:0000256" key="6">
    <source>
        <dbReference type="ARBA" id="ARBA00023136"/>
    </source>
</evidence>
<comment type="subcellular location">
    <subcellularLocation>
        <location evidence="1 7">Cell membrane</location>
        <topology evidence="1 7">Multi-pass membrane protein</topology>
    </subcellularLocation>
</comment>
<dbReference type="Gene3D" id="1.10.3720.10">
    <property type="entry name" value="MetI-like"/>
    <property type="match status" value="1"/>
</dbReference>
<evidence type="ECO:0000313" key="11">
    <source>
        <dbReference type="Proteomes" id="UP000095651"/>
    </source>
</evidence>
<protein>
    <submittedName>
        <fullName evidence="9">Binding-protein-dependent transport system inner membrane protein</fullName>
    </submittedName>
    <submittedName>
        <fullName evidence="10">Carbohydrate ABC transporter permease</fullName>
    </submittedName>
</protein>
<evidence type="ECO:0000256" key="5">
    <source>
        <dbReference type="ARBA" id="ARBA00022989"/>
    </source>
</evidence>
<evidence type="ECO:0000259" key="8">
    <source>
        <dbReference type="PROSITE" id="PS50928"/>
    </source>
</evidence>
<evidence type="ECO:0000313" key="12">
    <source>
        <dbReference type="Proteomes" id="UP000261257"/>
    </source>
</evidence>
<reference evidence="9 11" key="1">
    <citation type="submission" date="2015-09" db="EMBL/GenBank/DDBJ databases">
        <authorList>
            <consortium name="Pathogen Informatics"/>
        </authorList>
    </citation>
    <scope>NUCLEOTIDE SEQUENCE [LARGE SCALE GENOMIC DNA]</scope>
    <source>
        <strain evidence="9 11">2789STDY5608850</strain>
    </source>
</reference>
<dbReference type="RefSeq" id="WP_055656818.1">
    <property type="nucleotide sequence ID" value="NZ_CABIXC010000008.1"/>
</dbReference>
<dbReference type="Proteomes" id="UP000261257">
    <property type="component" value="Unassembled WGS sequence"/>
</dbReference>
<dbReference type="GO" id="GO:0055085">
    <property type="term" value="P:transmembrane transport"/>
    <property type="evidence" value="ECO:0007669"/>
    <property type="project" value="InterPro"/>
</dbReference>
<feature type="transmembrane region" description="Helical" evidence="7">
    <location>
        <begin position="74"/>
        <end position="96"/>
    </location>
</feature>
<accession>A0A174GD97</accession>
<evidence type="ECO:0000313" key="9">
    <source>
        <dbReference type="EMBL" id="CUO59056.1"/>
    </source>
</evidence>
<dbReference type="CDD" id="cd06261">
    <property type="entry name" value="TM_PBP2"/>
    <property type="match status" value="1"/>
</dbReference>
<dbReference type="PANTHER" id="PTHR43744">
    <property type="entry name" value="ABC TRANSPORTER PERMEASE PROTEIN MG189-RELATED-RELATED"/>
    <property type="match status" value="1"/>
</dbReference>
<dbReference type="AlphaFoldDB" id="A0A174GD97"/>
<organism evidence="9 11">
    <name type="scientific">Hungatella hathewayi</name>
    <dbReference type="NCBI Taxonomy" id="154046"/>
    <lineage>
        <taxon>Bacteria</taxon>
        <taxon>Bacillati</taxon>
        <taxon>Bacillota</taxon>
        <taxon>Clostridia</taxon>
        <taxon>Lachnospirales</taxon>
        <taxon>Lachnospiraceae</taxon>
        <taxon>Hungatella</taxon>
    </lineage>
</organism>
<feature type="transmembrane region" description="Helical" evidence="7">
    <location>
        <begin position="180"/>
        <end position="203"/>
    </location>
</feature>
<dbReference type="InterPro" id="IPR000515">
    <property type="entry name" value="MetI-like"/>
</dbReference>
<dbReference type="GO" id="GO:0005886">
    <property type="term" value="C:plasma membrane"/>
    <property type="evidence" value="ECO:0007669"/>
    <property type="project" value="UniProtKB-SubCell"/>
</dbReference>